<sequence length="226" mass="25486">MNEVHKLQVLELLVKIIVLLNVILISCTESIKFDIDEGVLSRGRRQLLYPNSSLLQVNAGVGTPTPVKTINVNWAFQANFQLPWNRSQIPIDILEANNAYVTSSRGKRDADAYKSDAKLYHFYKYVEDVLNGFSYNGTTCVMKTLCQLGAEPLHSVHEDDLLHELATFVLNPENDITQGEVTDAVPYVQAYNEGKRQEGCAEYSCPISLIDMFSERHDDERDKGES</sequence>
<accession>A0AAV1IY36</accession>
<dbReference type="AlphaFoldDB" id="A0AAV1IY36"/>
<reference evidence="1 2" key="1">
    <citation type="submission" date="2023-11" db="EMBL/GenBank/DDBJ databases">
        <authorList>
            <person name="Okamura Y."/>
        </authorList>
    </citation>
    <scope>NUCLEOTIDE SEQUENCE [LARGE SCALE GENOMIC DNA]</scope>
</reference>
<organism evidence="1 2">
    <name type="scientific">Leptosia nina</name>
    <dbReference type="NCBI Taxonomy" id="320188"/>
    <lineage>
        <taxon>Eukaryota</taxon>
        <taxon>Metazoa</taxon>
        <taxon>Ecdysozoa</taxon>
        <taxon>Arthropoda</taxon>
        <taxon>Hexapoda</taxon>
        <taxon>Insecta</taxon>
        <taxon>Pterygota</taxon>
        <taxon>Neoptera</taxon>
        <taxon>Endopterygota</taxon>
        <taxon>Lepidoptera</taxon>
        <taxon>Glossata</taxon>
        <taxon>Ditrysia</taxon>
        <taxon>Papilionoidea</taxon>
        <taxon>Pieridae</taxon>
        <taxon>Pierinae</taxon>
        <taxon>Leptosia</taxon>
    </lineage>
</organism>
<dbReference type="PANTHER" id="PTHR21398:SF4">
    <property type="entry name" value="AGAP002980-PA"/>
    <property type="match status" value="1"/>
</dbReference>
<name>A0AAV1IY36_9NEOP</name>
<dbReference type="InterPro" id="IPR006631">
    <property type="entry name" value="DM4_12"/>
</dbReference>
<dbReference type="PANTHER" id="PTHR21398">
    <property type="entry name" value="AGAP007094-PA"/>
    <property type="match status" value="1"/>
</dbReference>
<evidence type="ECO:0000313" key="2">
    <source>
        <dbReference type="Proteomes" id="UP001497472"/>
    </source>
</evidence>
<gene>
    <name evidence="1" type="ORF">LNINA_LOCUS1987</name>
</gene>
<dbReference type="PROSITE" id="PS51257">
    <property type="entry name" value="PROKAR_LIPOPROTEIN"/>
    <property type="match status" value="1"/>
</dbReference>
<dbReference type="EMBL" id="CAVLEF010000003">
    <property type="protein sequence ID" value="CAK1542053.1"/>
    <property type="molecule type" value="Genomic_DNA"/>
</dbReference>
<protein>
    <submittedName>
        <fullName evidence="1">Uncharacterized protein</fullName>
    </submittedName>
</protein>
<evidence type="ECO:0000313" key="1">
    <source>
        <dbReference type="EMBL" id="CAK1542053.1"/>
    </source>
</evidence>
<proteinExistence type="predicted"/>
<dbReference type="SMART" id="SM00718">
    <property type="entry name" value="DM4_12"/>
    <property type="match status" value="1"/>
</dbReference>
<dbReference type="Pfam" id="PF07841">
    <property type="entry name" value="DM4_12"/>
    <property type="match status" value="1"/>
</dbReference>
<dbReference type="Proteomes" id="UP001497472">
    <property type="component" value="Unassembled WGS sequence"/>
</dbReference>
<comment type="caution">
    <text evidence="1">The sequence shown here is derived from an EMBL/GenBank/DDBJ whole genome shotgun (WGS) entry which is preliminary data.</text>
</comment>
<keyword evidence="2" id="KW-1185">Reference proteome</keyword>